<dbReference type="AlphaFoldDB" id="C7BVX2"/>
<organism evidence="3">
    <name type="scientific">Angiostrongylus cantonensis</name>
    <name type="common">Rat lungworm</name>
    <dbReference type="NCBI Taxonomy" id="6313"/>
    <lineage>
        <taxon>Eukaryota</taxon>
        <taxon>Metazoa</taxon>
        <taxon>Ecdysozoa</taxon>
        <taxon>Nematoda</taxon>
        <taxon>Chromadorea</taxon>
        <taxon>Rhabditida</taxon>
        <taxon>Rhabditina</taxon>
        <taxon>Rhabditomorpha</taxon>
        <taxon>Strongyloidea</taxon>
        <taxon>Metastrongylidae</taxon>
        <taxon>Angiostrongylus</taxon>
    </lineage>
</organism>
<reference evidence="3" key="1">
    <citation type="submission" date="2008-08" db="EMBL/GenBank/DDBJ databases">
        <authorList>
            <person name="Zhan X.M."/>
        </authorList>
    </citation>
    <scope>NUCLEOTIDE SEQUENCE</scope>
</reference>
<keyword evidence="2" id="KW-0732">Signal</keyword>
<sequence>DLGHRMRGFILTTLWLVATLTNEVSPAQESYGMPFSYGNVYNRPPSYSYNRGYGKPPPYESYGGYHYSRPPPPPLVDRDVCDLDASVLLVVSSRRHRHHDGNHLNRAHRVRCSVIASYDEESCNVCCQHAARRDKSLMNNQFVGFLAVTKDFEHWKDEDHHDNRDEDRPEDIPEEHSEDQDEDDQSNENDNMRRKRSSDYEDNKVDTVKLPEKVFMPSPYYRNVKCVCCAPKRPYHPQPIYPAHPVYPPYSSGSQQPSNYPSPPSTPSPPYPPTPSPPSPPVYHSDSQQSQGSPSPPGIAPKDEPY</sequence>
<dbReference type="EMBL" id="FM207776">
    <property type="protein sequence ID" value="CAR63637.1"/>
    <property type="molecule type" value="mRNA"/>
</dbReference>
<feature type="region of interest" description="Disordered" evidence="1">
    <location>
        <begin position="157"/>
        <end position="205"/>
    </location>
</feature>
<feature type="compositionally biased region" description="Pro residues" evidence="1">
    <location>
        <begin position="260"/>
        <end position="281"/>
    </location>
</feature>
<feature type="signal peptide" evidence="2">
    <location>
        <begin position="1"/>
        <end position="26"/>
    </location>
</feature>
<reference evidence="3" key="2">
    <citation type="journal article" date="2009" name="BMC Mol. Biol.">
        <title>Preliminary molecular characterization of the human pathogen Angiostrongylus cantonensis.</title>
        <authorList>
            <person name="He H."/>
            <person name="Cheng M."/>
            <person name="Yang X."/>
            <person name="Meng J."/>
            <person name="He A."/>
            <person name="Zheng X."/>
            <person name="Li Z."/>
            <person name="Guo P."/>
            <person name="Pan Z."/>
            <person name="Zhan X."/>
        </authorList>
    </citation>
    <scope>NUCLEOTIDE SEQUENCE</scope>
</reference>
<feature type="compositionally biased region" description="Low complexity" evidence="1">
    <location>
        <begin position="249"/>
        <end position="259"/>
    </location>
</feature>
<feature type="compositionally biased region" description="Basic and acidic residues" evidence="1">
    <location>
        <begin position="157"/>
        <end position="175"/>
    </location>
</feature>
<feature type="region of interest" description="Disordered" evidence="1">
    <location>
        <begin position="246"/>
        <end position="306"/>
    </location>
</feature>
<feature type="compositionally biased region" description="Acidic residues" evidence="1">
    <location>
        <begin position="176"/>
        <end position="187"/>
    </location>
</feature>
<protein>
    <submittedName>
        <fullName evidence="3">Uncharacterized protein</fullName>
    </submittedName>
</protein>
<accession>C7BVX2</accession>
<evidence type="ECO:0000256" key="2">
    <source>
        <dbReference type="SAM" id="SignalP"/>
    </source>
</evidence>
<feature type="non-terminal residue" evidence="3">
    <location>
        <position position="1"/>
    </location>
</feature>
<evidence type="ECO:0000313" key="3">
    <source>
        <dbReference type="EMBL" id="CAR63637.1"/>
    </source>
</evidence>
<proteinExistence type="evidence at transcript level"/>
<name>C7BVX2_ANGCA</name>
<evidence type="ECO:0000256" key="1">
    <source>
        <dbReference type="SAM" id="MobiDB-lite"/>
    </source>
</evidence>
<feature type="chain" id="PRO_5002976177" evidence="2">
    <location>
        <begin position="27"/>
        <end position="306"/>
    </location>
</feature>